<dbReference type="PROSITE" id="PS00523">
    <property type="entry name" value="SULFATASE_1"/>
    <property type="match status" value="1"/>
</dbReference>
<organism evidence="5 6">
    <name type="scientific">Mucisphaera calidilacus</name>
    <dbReference type="NCBI Taxonomy" id="2527982"/>
    <lineage>
        <taxon>Bacteria</taxon>
        <taxon>Pseudomonadati</taxon>
        <taxon>Planctomycetota</taxon>
        <taxon>Phycisphaerae</taxon>
        <taxon>Phycisphaerales</taxon>
        <taxon>Phycisphaeraceae</taxon>
        <taxon>Mucisphaera</taxon>
    </lineage>
</organism>
<keyword evidence="2" id="KW-0479">Metal-binding</keyword>
<dbReference type="PANTHER" id="PTHR45953">
    <property type="entry name" value="IDURONATE 2-SULFATASE"/>
    <property type="match status" value="1"/>
</dbReference>
<dbReference type="Proteomes" id="UP000320386">
    <property type="component" value="Chromosome"/>
</dbReference>
<proteinExistence type="inferred from homology"/>
<dbReference type="KEGG" id="mcad:Pan265_04480"/>
<evidence type="ECO:0000256" key="2">
    <source>
        <dbReference type="ARBA" id="ARBA00022723"/>
    </source>
</evidence>
<dbReference type="EC" id="3.1.6.1" evidence="5"/>
<reference evidence="5 6" key="1">
    <citation type="submission" date="2019-02" db="EMBL/GenBank/DDBJ databases">
        <title>Deep-cultivation of Planctomycetes and their phenomic and genomic characterization uncovers novel biology.</title>
        <authorList>
            <person name="Wiegand S."/>
            <person name="Jogler M."/>
            <person name="Boedeker C."/>
            <person name="Pinto D."/>
            <person name="Vollmers J."/>
            <person name="Rivas-Marin E."/>
            <person name="Kohn T."/>
            <person name="Peeters S.H."/>
            <person name="Heuer A."/>
            <person name="Rast P."/>
            <person name="Oberbeckmann S."/>
            <person name="Bunk B."/>
            <person name="Jeske O."/>
            <person name="Meyerdierks A."/>
            <person name="Storesund J.E."/>
            <person name="Kallscheuer N."/>
            <person name="Luecker S."/>
            <person name="Lage O.M."/>
            <person name="Pohl T."/>
            <person name="Merkel B.J."/>
            <person name="Hornburger P."/>
            <person name="Mueller R.-W."/>
            <person name="Bruemmer F."/>
            <person name="Labrenz M."/>
            <person name="Spormann A.M."/>
            <person name="Op den Camp H."/>
            <person name="Overmann J."/>
            <person name="Amann R."/>
            <person name="Jetten M.S.M."/>
            <person name="Mascher T."/>
            <person name="Medema M.H."/>
            <person name="Devos D.P."/>
            <person name="Kaster A.-K."/>
            <person name="Ovreas L."/>
            <person name="Rohde M."/>
            <person name="Galperin M.Y."/>
            <person name="Jogler C."/>
        </authorList>
    </citation>
    <scope>NUCLEOTIDE SEQUENCE [LARGE SCALE GENOMIC DNA]</scope>
    <source>
        <strain evidence="5 6">Pan265</strain>
    </source>
</reference>
<dbReference type="InterPro" id="IPR024607">
    <property type="entry name" value="Sulfatase_CS"/>
</dbReference>
<gene>
    <name evidence="5" type="primary">atsA_1</name>
    <name evidence="5" type="ORF">Pan265_04480</name>
</gene>
<evidence type="ECO:0000256" key="3">
    <source>
        <dbReference type="ARBA" id="ARBA00022801"/>
    </source>
</evidence>
<comment type="similarity">
    <text evidence="1">Belongs to the sulfatase family.</text>
</comment>
<dbReference type="InterPro" id="IPR017850">
    <property type="entry name" value="Alkaline_phosphatase_core_sf"/>
</dbReference>
<dbReference type="RefSeq" id="WP_145444781.1">
    <property type="nucleotide sequence ID" value="NZ_CP036280.1"/>
</dbReference>
<evidence type="ECO:0000313" key="6">
    <source>
        <dbReference type="Proteomes" id="UP000320386"/>
    </source>
</evidence>
<dbReference type="PANTHER" id="PTHR45953:SF1">
    <property type="entry name" value="IDURONATE 2-SULFATASE"/>
    <property type="match status" value="1"/>
</dbReference>
<accession>A0A518BUG1</accession>
<dbReference type="GO" id="GO:0005737">
    <property type="term" value="C:cytoplasm"/>
    <property type="evidence" value="ECO:0007669"/>
    <property type="project" value="TreeGrafter"/>
</dbReference>
<dbReference type="InterPro" id="IPR000917">
    <property type="entry name" value="Sulfatase_N"/>
</dbReference>
<keyword evidence="6" id="KW-1185">Reference proteome</keyword>
<evidence type="ECO:0000256" key="1">
    <source>
        <dbReference type="ARBA" id="ARBA00008779"/>
    </source>
</evidence>
<dbReference type="SUPFAM" id="SSF53649">
    <property type="entry name" value="Alkaline phosphatase-like"/>
    <property type="match status" value="1"/>
</dbReference>
<keyword evidence="3 5" id="KW-0378">Hydrolase</keyword>
<protein>
    <submittedName>
        <fullName evidence="5">Arylsulfatase</fullName>
        <ecNumber evidence="5">3.1.6.1</ecNumber>
    </submittedName>
</protein>
<evidence type="ECO:0000259" key="4">
    <source>
        <dbReference type="Pfam" id="PF00884"/>
    </source>
</evidence>
<dbReference type="EMBL" id="CP036280">
    <property type="protein sequence ID" value="QDU70620.1"/>
    <property type="molecule type" value="Genomic_DNA"/>
</dbReference>
<dbReference type="Pfam" id="PF00884">
    <property type="entry name" value="Sulfatase"/>
    <property type="match status" value="1"/>
</dbReference>
<dbReference type="GO" id="GO:0004065">
    <property type="term" value="F:arylsulfatase activity"/>
    <property type="evidence" value="ECO:0007669"/>
    <property type="project" value="UniProtKB-EC"/>
</dbReference>
<sequence>MATDRPNIVYLHSHDTGRMIQPYGHAVATPALQRFAEQGTVFRRAFCVGPTCSPSRAAMLTGRYPHENGMLGLTHRGARLNDPSQMLPAVLREAGYATAIAGLEHVMDARTNHGAYGYERDLTASAAGAIERDEEVAPAVEAFLSEQDGSRPFFLDAGFFVTHRTGKTERGDEEVAWHSNSKRPEGDGRYVAVPTPLPDTPETREDIADYCLSAQRLDGYYGRIFDALERSGHAGRTIVIITTDHGIAFPRMKGTLSDQGTGVLLMMRGPGVAEGVVRDALVSHIDVAATLCAMAGVAVPSWSRGSGFEALLSDAAAEDHHRDSVFCETNVHVCVEPARSVRTDRYLYIRRLITHDHPVLPNCDRSVSKSRLVAGGWPEQAQEEEALFDLLFDPTALVNRIDDPGYRAVADDLRGQMDAWRAETDDTMDGSWVAPETMVIAPVDALH</sequence>
<name>A0A518BUG1_9BACT</name>
<evidence type="ECO:0000313" key="5">
    <source>
        <dbReference type="EMBL" id="QDU70620.1"/>
    </source>
</evidence>
<dbReference type="Gene3D" id="3.40.720.10">
    <property type="entry name" value="Alkaline Phosphatase, subunit A"/>
    <property type="match status" value="1"/>
</dbReference>
<dbReference type="GO" id="GO:0046872">
    <property type="term" value="F:metal ion binding"/>
    <property type="evidence" value="ECO:0007669"/>
    <property type="project" value="UniProtKB-KW"/>
</dbReference>
<dbReference type="AlphaFoldDB" id="A0A518BUG1"/>
<dbReference type="CDD" id="cd16027">
    <property type="entry name" value="SGSH"/>
    <property type="match status" value="1"/>
</dbReference>
<feature type="domain" description="Sulfatase N-terminal" evidence="4">
    <location>
        <begin position="6"/>
        <end position="297"/>
    </location>
</feature>
<dbReference type="OrthoDB" id="9762324at2"/>